<accession>A0A060C728</accession>
<proteinExistence type="predicted"/>
<reference evidence="1" key="1">
    <citation type="journal article" date="2013" name="Environ. Microbiol.">
        <title>Seasonally variable intestinal metagenomes of the red palm weevil (Rhynchophorus ferrugineus).</title>
        <authorList>
            <person name="Jia S."/>
            <person name="Zhang X."/>
            <person name="Zhang G."/>
            <person name="Yin A."/>
            <person name="Zhang S."/>
            <person name="Li F."/>
            <person name="Wang L."/>
            <person name="Zhao D."/>
            <person name="Yun Q."/>
            <person name="Tala"/>
            <person name="Wang J."/>
            <person name="Sun G."/>
            <person name="Baabdullah M."/>
            <person name="Yu X."/>
            <person name="Hu S."/>
            <person name="Al-Mssallem I.S."/>
            <person name="Yu J."/>
        </authorList>
    </citation>
    <scope>NUCLEOTIDE SEQUENCE</scope>
</reference>
<evidence type="ECO:0000313" key="1">
    <source>
        <dbReference type="EMBL" id="AIA92428.1"/>
    </source>
</evidence>
<protein>
    <submittedName>
        <fullName evidence="1">CAZy families CE1 protein</fullName>
    </submittedName>
</protein>
<name>A0A060C728_9ACTN</name>
<organism evidence="1">
    <name type="scientific">uncultured Frankia sp</name>
    <dbReference type="NCBI Taxonomy" id="181582"/>
    <lineage>
        <taxon>Bacteria</taxon>
        <taxon>Bacillati</taxon>
        <taxon>Actinomycetota</taxon>
        <taxon>Actinomycetes</taxon>
        <taxon>Frankiales</taxon>
        <taxon>Frankiaceae</taxon>
        <taxon>Frankia</taxon>
        <taxon>environmental samples</taxon>
    </lineage>
</organism>
<dbReference type="AlphaFoldDB" id="A0A060C728"/>
<sequence length="82" mass="9042">MGEAERLPGDAKDEKVSDEVIHRVYDCPAASPVEFYIVVGGGHSWPGSSFSRAIGNIVGPTTFDIDATKLIWAFFQRFRLPD</sequence>
<dbReference type="EMBL" id="KF125105">
    <property type="protein sequence ID" value="AIA92428.1"/>
    <property type="molecule type" value="Genomic_DNA"/>
</dbReference>